<protein>
    <submittedName>
        <fullName evidence="1">Uncharacterized protein</fullName>
    </submittedName>
</protein>
<keyword evidence="2" id="KW-1185">Reference proteome</keyword>
<dbReference type="Proteomes" id="UP000186817">
    <property type="component" value="Unassembled WGS sequence"/>
</dbReference>
<evidence type="ECO:0000313" key="2">
    <source>
        <dbReference type="Proteomes" id="UP000186817"/>
    </source>
</evidence>
<reference evidence="1 2" key="1">
    <citation type="submission" date="2016-02" db="EMBL/GenBank/DDBJ databases">
        <title>Genome analysis of coral dinoflagellate symbionts highlights evolutionary adaptations to a symbiotic lifestyle.</title>
        <authorList>
            <person name="Aranda M."/>
            <person name="Li Y."/>
            <person name="Liew Y.J."/>
            <person name="Baumgarten S."/>
            <person name="Simakov O."/>
            <person name="Wilson M."/>
            <person name="Piel J."/>
            <person name="Ashoor H."/>
            <person name="Bougouffa S."/>
            <person name="Bajic V.B."/>
            <person name="Ryu T."/>
            <person name="Ravasi T."/>
            <person name="Bayer T."/>
            <person name="Micklem G."/>
            <person name="Kim H."/>
            <person name="Bhak J."/>
            <person name="Lajeunesse T.C."/>
            <person name="Voolstra C.R."/>
        </authorList>
    </citation>
    <scope>NUCLEOTIDE SEQUENCE [LARGE SCALE GENOMIC DNA]</scope>
    <source>
        <strain evidence="1 2">CCMP2467</strain>
    </source>
</reference>
<organism evidence="1 2">
    <name type="scientific">Symbiodinium microadriaticum</name>
    <name type="common">Dinoflagellate</name>
    <name type="synonym">Zooxanthella microadriatica</name>
    <dbReference type="NCBI Taxonomy" id="2951"/>
    <lineage>
        <taxon>Eukaryota</taxon>
        <taxon>Sar</taxon>
        <taxon>Alveolata</taxon>
        <taxon>Dinophyceae</taxon>
        <taxon>Suessiales</taxon>
        <taxon>Symbiodiniaceae</taxon>
        <taxon>Symbiodinium</taxon>
    </lineage>
</organism>
<sequence length="453" mass="49521">MFFYTTAKRVVPQRYIVTLHTPNFYYRKFAGQPMISEDQAGISAVEGFVSQAGRDPSELLRCMAEQVYMGFQHLGCRAASWDTAGQGSCSVSDFVDMNELLQWASFADADVVDAAAKLPPPFKAIRKQVAAGRHRVLAVQQGILMIRIVSSARISFAAERQGGAADPPNRSESLNAKHETAHVTGQKKGYLHRIQELQDPEEGRAPAMIALVSMQMTVLWAVHQRGSEQEGDPHPQRSNFRCFLYPWALQLDKAAERARASDNVSLMPTIAQSADTALCEESVLRLGEAERLFAASEHVGGPPALLEAIQLTCLDTALALAVANITMVWFESRVPVASCRMTVVFCWFAGLFHEAGPAPSSQFQCPSINRWSRQHRARGSALTFAYYSGFCVRQWRSADTGLAAPTSAHERLCLKLETAALALCAGSLGLNFHGGAKSLAEAAVLPAERIVHK</sequence>
<dbReference type="AlphaFoldDB" id="A0A1Q9F3W5"/>
<name>A0A1Q9F3W5_SYMMI</name>
<proteinExistence type="predicted"/>
<comment type="caution">
    <text evidence="1">The sequence shown here is derived from an EMBL/GenBank/DDBJ whole genome shotgun (WGS) entry which is preliminary data.</text>
</comment>
<dbReference type="EMBL" id="LSRX01000016">
    <property type="protein sequence ID" value="OLQ14366.1"/>
    <property type="molecule type" value="Genomic_DNA"/>
</dbReference>
<evidence type="ECO:0000313" key="1">
    <source>
        <dbReference type="EMBL" id="OLQ14366.1"/>
    </source>
</evidence>
<gene>
    <name evidence="1" type="ORF">AK812_SmicGene1462</name>
</gene>
<accession>A0A1Q9F3W5</accession>
<dbReference type="OrthoDB" id="411903at2759"/>